<keyword evidence="2 6" id="KW-0812">Transmembrane</keyword>
<evidence type="ECO:0000313" key="9">
    <source>
        <dbReference type="EMBL" id="GGF84944.1"/>
    </source>
</evidence>
<keyword evidence="3 6" id="KW-1133">Transmembrane helix</keyword>
<reference evidence="9" key="1">
    <citation type="journal article" date="2014" name="Int. J. Syst. Evol. Microbiol.">
        <title>Complete genome sequence of Corynebacterium casei LMG S-19264T (=DSM 44701T), isolated from a smear-ripened cheese.</title>
        <authorList>
            <consortium name="US DOE Joint Genome Institute (JGI-PGF)"/>
            <person name="Walter F."/>
            <person name="Albersmeier A."/>
            <person name="Kalinowski J."/>
            <person name="Ruckert C."/>
        </authorList>
    </citation>
    <scope>NUCLEOTIDE SEQUENCE</scope>
    <source>
        <strain evidence="9">CGMCC 1.12726</strain>
    </source>
</reference>
<evidence type="ECO:0000256" key="6">
    <source>
        <dbReference type="SAM" id="Phobius"/>
    </source>
</evidence>
<protein>
    <submittedName>
        <fullName evidence="9">Membrane protein</fullName>
    </submittedName>
</protein>
<evidence type="ECO:0000256" key="2">
    <source>
        <dbReference type="ARBA" id="ARBA00022692"/>
    </source>
</evidence>
<dbReference type="PANTHER" id="PTHR31082:SF4">
    <property type="entry name" value="PHEROMONE-REGULATED MEMBRANE PROTEIN 10"/>
    <property type="match status" value="1"/>
</dbReference>
<evidence type="ECO:0000256" key="1">
    <source>
        <dbReference type="ARBA" id="ARBA00004141"/>
    </source>
</evidence>
<dbReference type="InterPro" id="IPR010619">
    <property type="entry name" value="ThrE-like_N"/>
</dbReference>
<feature type="transmembrane region" description="Helical" evidence="6">
    <location>
        <begin position="114"/>
        <end position="132"/>
    </location>
</feature>
<dbReference type="EMBL" id="BMFO01000001">
    <property type="protein sequence ID" value="GGF84944.1"/>
    <property type="molecule type" value="Genomic_DNA"/>
</dbReference>
<dbReference type="Pfam" id="PF12821">
    <property type="entry name" value="ThrE_2"/>
    <property type="match status" value="1"/>
</dbReference>
<proteinExistence type="inferred from homology"/>
<gene>
    <name evidence="9" type="ORF">GCM10010960_03720</name>
</gene>
<evidence type="ECO:0000313" key="10">
    <source>
        <dbReference type="Proteomes" id="UP000632858"/>
    </source>
</evidence>
<dbReference type="InterPro" id="IPR051361">
    <property type="entry name" value="ThrE/Ser_Exporter"/>
</dbReference>
<feature type="transmembrane region" description="Helical" evidence="6">
    <location>
        <begin position="367"/>
        <end position="390"/>
    </location>
</feature>
<dbReference type="Proteomes" id="UP000632858">
    <property type="component" value="Unassembled WGS sequence"/>
</dbReference>
<feature type="transmembrane region" description="Helical" evidence="6">
    <location>
        <begin position="138"/>
        <end position="157"/>
    </location>
</feature>
<dbReference type="InterPro" id="IPR024528">
    <property type="entry name" value="ThrE_2"/>
</dbReference>
<dbReference type="Pfam" id="PF06738">
    <property type="entry name" value="ThrE"/>
    <property type="match status" value="1"/>
</dbReference>
<feature type="transmembrane region" description="Helical" evidence="6">
    <location>
        <begin position="225"/>
        <end position="244"/>
    </location>
</feature>
<dbReference type="GO" id="GO:0016020">
    <property type="term" value="C:membrane"/>
    <property type="evidence" value="ECO:0007669"/>
    <property type="project" value="UniProtKB-SubCell"/>
</dbReference>
<feature type="domain" description="Threonine/serine exporter-like N-terminal" evidence="7">
    <location>
        <begin position="8"/>
        <end position="245"/>
    </location>
</feature>
<comment type="subcellular location">
    <subcellularLocation>
        <location evidence="1">Membrane</location>
        <topology evidence="1">Multi-pass membrane protein</topology>
    </subcellularLocation>
</comment>
<sequence>MTERLINFLADLAQAMHVSGANAHELERHIHALGRRFGVEAHCFALPTMLTITLEDDDRAQRSKLLRLPNYDFNMARLIALKDMVRRLSSLDQLPEAVATLGAIMAQPSPWKPWQMVLSGLALSAGIAVLLGGGLPEMAVAGLNGLLFVLAYVYLAARPGLAPVMPVLLCALAALLAYAFTLIVPVTSPFVVILASIVLLLPGFTITIAMTELATGNLLAGTGRLAGAFILMLLMGAGVAIGTTLGTEWLPVRLLPGLEKLPDWTLWPAIALLGATLMVFLQAPLRALHVMMGACLLAFAVSSSVGAWLTPVAGAFTAAFSVALAGHLYQRFSGEPGILVQIPGLITLVPGSVGFRGLHALMEQDNLAGISTITSMAVTGVALVIGTLLANSLALSRFARGARSELEEESA</sequence>
<feature type="transmembrane region" description="Helical" evidence="6">
    <location>
        <begin position="264"/>
        <end position="281"/>
    </location>
</feature>
<dbReference type="GO" id="GO:0022857">
    <property type="term" value="F:transmembrane transporter activity"/>
    <property type="evidence" value="ECO:0007669"/>
    <property type="project" value="InterPro"/>
</dbReference>
<comment type="similarity">
    <text evidence="5">Belongs to the ThrE exporter (TC 2.A.79) family.</text>
</comment>
<evidence type="ECO:0000256" key="5">
    <source>
        <dbReference type="ARBA" id="ARBA00034125"/>
    </source>
</evidence>
<feature type="transmembrane region" description="Helical" evidence="6">
    <location>
        <begin position="190"/>
        <end position="213"/>
    </location>
</feature>
<keyword evidence="10" id="KW-1185">Reference proteome</keyword>
<feature type="transmembrane region" description="Helical" evidence="6">
    <location>
        <begin position="336"/>
        <end position="355"/>
    </location>
</feature>
<dbReference type="PANTHER" id="PTHR31082">
    <property type="entry name" value="PHEROMONE-REGULATED MEMBRANE PROTEIN 10"/>
    <property type="match status" value="1"/>
</dbReference>
<name>A0A917CDT6_9GAMM</name>
<keyword evidence="4 6" id="KW-0472">Membrane</keyword>
<evidence type="ECO:0000259" key="7">
    <source>
        <dbReference type="Pfam" id="PF06738"/>
    </source>
</evidence>
<organism evidence="9 10">
    <name type="scientific">Arenimonas maotaiensis</name>
    <dbReference type="NCBI Taxonomy" id="1446479"/>
    <lineage>
        <taxon>Bacteria</taxon>
        <taxon>Pseudomonadati</taxon>
        <taxon>Pseudomonadota</taxon>
        <taxon>Gammaproteobacteria</taxon>
        <taxon>Lysobacterales</taxon>
        <taxon>Lysobacteraceae</taxon>
        <taxon>Arenimonas</taxon>
    </lineage>
</organism>
<evidence type="ECO:0000259" key="8">
    <source>
        <dbReference type="Pfam" id="PF12821"/>
    </source>
</evidence>
<reference evidence="9" key="2">
    <citation type="submission" date="2020-09" db="EMBL/GenBank/DDBJ databases">
        <authorList>
            <person name="Sun Q."/>
            <person name="Zhou Y."/>
        </authorList>
    </citation>
    <scope>NUCLEOTIDE SEQUENCE</scope>
    <source>
        <strain evidence="9">CGMCC 1.12726</strain>
    </source>
</reference>
<feature type="domain" description="Threonine/Serine exporter ThrE" evidence="8">
    <location>
        <begin position="281"/>
        <end position="392"/>
    </location>
</feature>
<accession>A0A917CDT6</accession>
<evidence type="ECO:0000256" key="4">
    <source>
        <dbReference type="ARBA" id="ARBA00023136"/>
    </source>
</evidence>
<dbReference type="RefSeq" id="WP_188447150.1">
    <property type="nucleotide sequence ID" value="NZ_BMFO01000001.1"/>
</dbReference>
<evidence type="ECO:0000256" key="3">
    <source>
        <dbReference type="ARBA" id="ARBA00022989"/>
    </source>
</evidence>
<feature type="transmembrane region" description="Helical" evidence="6">
    <location>
        <begin position="164"/>
        <end position="184"/>
    </location>
</feature>
<comment type="caution">
    <text evidence="9">The sequence shown here is derived from an EMBL/GenBank/DDBJ whole genome shotgun (WGS) entry which is preliminary data.</text>
</comment>
<dbReference type="AlphaFoldDB" id="A0A917CDT6"/>